<evidence type="ECO:0000256" key="2">
    <source>
        <dbReference type="ARBA" id="ARBA00022679"/>
    </source>
</evidence>
<dbReference type="InterPro" id="IPR041373">
    <property type="entry name" value="RT_RNaseH"/>
</dbReference>
<evidence type="ECO:0000256" key="12">
    <source>
        <dbReference type="ARBA" id="ARBA00022932"/>
    </source>
</evidence>
<evidence type="ECO:0000256" key="6">
    <source>
        <dbReference type="ARBA" id="ARBA00022750"/>
    </source>
</evidence>
<dbReference type="InterPro" id="IPR041588">
    <property type="entry name" value="Integrase_H2C2"/>
</dbReference>
<gene>
    <name evidence="17" type="ORF">Tci_027768</name>
</gene>
<keyword evidence="7" id="KW-0255">Endonuclease</keyword>
<name>A0A6L2L3Z7_TANCI</name>
<dbReference type="InterPro" id="IPR041577">
    <property type="entry name" value="RT_RNaseH_2"/>
</dbReference>
<keyword evidence="13" id="KW-0238">DNA-binding</keyword>
<dbReference type="PANTHER" id="PTHR37984">
    <property type="entry name" value="PROTEIN CBG26694"/>
    <property type="match status" value="1"/>
</dbReference>
<accession>A0A6L2L3Z7</accession>
<dbReference type="SUPFAM" id="SSF56672">
    <property type="entry name" value="DNA/RNA polymerases"/>
    <property type="match status" value="2"/>
</dbReference>
<dbReference type="GO" id="GO:0006310">
    <property type="term" value="P:DNA recombination"/>
    <property type="evidence" value="ECO:0007669"/>
    <property type="project" value="UniProtKB-KW"/>
</dbReference>
<dbReference type="InterPro" id="IPR043502">
    <property type="entry name" value="DNA/RNA_pol_sf"/>
</dbReference>
<dbReference type="Gene3D" id="3.30.70.270">
    <property type="match status" value="4"/>
</dbReference>
<keyword evidence="5" id="KW-0479">Metal-binding</keyword>
<dbReference type="InterPro" id="IPR012337">
    <property type="entry name" value="RNaseH-like_sf"/>
</dbReference>
<organism evidence="17">
    <name type="scientific">Tanacetum cinerariifolium</name>
    <name type="common">Dalmatian daisy</name>
    <name type="synonym">Chrysanthemum cinerariifolium</name>
    <dbReference type="NCBI Taxonomy" id="118510"/>
    <lineage>
        <taxon>Eukaryota</taxon>
        <taxon>Viridiplantae</taxon>
        <taxon>Streptophyta</taxon>
        <taxon>Embryophyta</taxon>
        <taxon>Tracheophyta</taxon>
        <taxon>Spermatophyta</taxon>
        <taxon>Magnoliopsida</taxon>
        <taxon>eudicotyledons</taxon>
        <taxon>Gunneridae</taxon>
        <taxon>Pentapetalae</taxon>
        <taxon>asterids</taxon>
        <taxon>campanulids</taxon>
        <taxon>Asterales</taxon>
        <taxon>Asteraceae</taxon>
        <taxon>Asteroideae</taxon>
        <taxon>Anthemideae</taxon>
        <taxon>Anthemidinae</taxon>
        <taxon>Tanacetum</taxon>
    </lineage>
</organism>
<dbReference type="GO" id="GO:0004519">
    <property type="term" value="F:endonuclease activity"/>
    <property type="evidence" value="ECO:0007669"/>
    <property type="project" value="UniProtKB-KW"/>
</dbReference>
<dbReference type="Pfam" id="PF17917">
    <property type="entry name" value="RT_RNaseH"/>
    <property type="match status" value="1"/>
</dbReference>
<keyword evidence="14" id="KW-0233">DNA recombination</keyword>
<keyword evidence="2" id="KW-0808">Transferase</keyword>
<keyword evidence="9" id="KW-0460">Magnesium</keyword>
<dbReference type="GO" id="GO:0046872">
    <property type="term" value="F:metal ion binding"/>
    <property type="evidence" value="ECO:0007669"/>
    <property type="project" value="UniProtKB-KW"/>
</dbReference>
<dbReference type="GO" id="GO:0004190">
    <property type="term" value="F:aspartic-type endopeptidase activity"/>
    <property type="evidence" value="ECO:0007669"/>
    <property type="project" value="UniProtKB-KW"/>
</dbReference>
<proteinExistence type="predicted"/>
<evidence type="ECO:0000256" key="10">
    <source>
        <dbReference type="ARBA" id="ARBA00022908"/>
    </source>
</evidence>
<dbReference type="FunFam" id="3.30.70.270:FF:000020">
    <property type="entry name" value="Transposon Tf2-6 polyprotein-like Protein"/>
    <property type="match status" value="1"/>
</dbReference>
<keyword evidence="3" id="KW-0548">Nucleotidyltransferase</keyword>
<feature type="domain" description="Reverse transcriptase" evidence="16">
    <location>
        <begin position="778"/>
        <end position="957"/>
    </location>
</feature>
<keyword evidence="11 17" id="KW-0695">RNA-directed DNA polymerase</keyword>
<keyword evidence="10" id="KW-0229">DNA integration</keyword>
<dbReference type="FunFam" id="3.10.20.370:FF:000001">
    <property type="entry name" value="Retrovirus-related Pol polyprotein from transposon 17.6-like protein"/>
    <property type="match status" value="1"/>
</dbReference>
<dbReference type="InterPro" id="IPR043128">
    <property type="entry name" value="Rev_trsase/Diguanyl_cyclase"/>
</dbReference>
<dbReference type="GO" id="GO:0006508">
    <property type="term" value="P:proteolysis"/>
    <property type="evidence" value="ECO:0007669"/>
    <property type="project" value="UniProtKB-KW"/>
</dbReference>
<evidence type="ECO:0000259" key="16">
    <source>
        <dbReference type="PROSITE" id="PS50878"/>
    </source>
</evidence>
<dbReference type="Pfam" id="PF17919">
    <property type="entry name" value="RT_RNaseH_2"/>
    <property type="match status" value="1"/>
</dbReference>
<dbReference type="EMBL" id="BKCJ010003554">
    <property type="protein sequence ID" value="GEU55790.1"/>
    <property type="molecule type" value="Genomic_DNA"/>
</dbReference>
<evidence type="ECO:0000256" key="5">
    <source>
        <dbReference type="ARBA" id="ARBA00022723"/>
    </source>
</evidence>
<keyword evidence="8" id="KW-0378">Hydrolase</keyword>
<dbReference type="PANTHER" id="PTHR37984:SF5">
    <property type="entry name" value="PROTEIN NYNRIN-LIKE"/>
    <property type="match status" value="1"/>
</dbReference>
<keyword evidence="12" id="KW-0239">DNA-directed DNA polymerase</keyword>
<dbReference type="InterPro" id="IPR056924">
    <property type="entry name" value="SH3_Tf2-1"/>
</dbReference>
<dbReference type="CDD" id="cd09274">
    <property type="entry name" value="RNase_HI_RT_Ty3"/>
    <property type="match status" value="1"/>
</dbReference>
<dbReference type="FunFam" id="3.10.10.10:FF:000007">
    <property type="entry name" value="Retrovirus-related Pol polyprotein from transposon 17.6-like Protein"/>
    <property type="match status" value="2"/>
</dbReference>
<dbReference type="InterPro" id="IPR050951">
    <property type="entry name" value="Retrovirus_Pol_polyprotein"/>
</dbReference>
<evidence type="ECO:0000256" key="11">
    <source>
        <dbReference type="ARBA" id="ARBA00022918"/>
    </source>
</evidence>
<evidence type="ECO:0000256" key="4">
    <source>
        <dbReference type="ARBA" id="ARBA00022722"/>
    </source>
</evidence>
<reference evidence="17" key="1">
    <citation type="journal article" date="2019" name="Sci. Rep.">
        <title>Draft genome of Tanacetum cinerariifolium, the natural source of mosquito coil.</title>
        <authorList>
            <person name="Yamashiro T."/>
            <person name="Shiraishi A."/>
            <person name="Satake H."/>
            <person name="Nakayama K."/>
        </authorList>
    </citation>
    <scope>NUCLEOTIDE SEQUENCE</scope>
</reference>
<feature type="domain" description="Reverse transcriptase" evidence="16">
    <location>
        <begin position="154"/>
        <end position="333"/>
    </location>
</feature>
<keyword evidence="6" id="KW-0064">Aspartyl protease</keyword>
<dbReference type="InterPro" id="IPR000477">
    <property type="entry name" value="RT_dom"/>
</dbReference>
<dbReference type="Gene3D" id="3.10.10.10">
    <property type="entry name" value="HIV Type 1 Reverse Transcriptase, subunit A, domain 1"/>
    <property type="match status" value="2"/>
</dbReference>
<dbReference type="Pfam" id="PF00078">
    <property type="entry name" value="RVT_1"/>
    <property type="match status" value="2"/>
</dbReference>
<dbReference type="GO" id="GO:0003677">
    <property type="term" value="F:DNA binding"/>
    <property type="evidence" value="ECO:0007669"/>
    <property type="project" value="UniProtKB-KW"/>
</dbReference>
<keyword evidence="1" id="KW-0645">Protease</keyword>
<evidence type="ECO:0000313" key="17">
    <source>
        <dbReference type="EMBL" id="GEU55790.1"/>
    </source>
</evidence>
<dbReference type="GO" id="GO:0003964">
    <property type="term" value="F:RNA-directed DNA polymerase activity"/>
    <property type="evidence" value="ECO:0007669"/>
    <property type="project" value="UniProtKB-KW"/>
</dbReference>
<evidence type="ECO:0000256" key="8">
    <source>
        <dbReference type="ARBA" id="ARBA00022801"/>
    </source>
</evidence>
<keyword evidence="4" id="KW-0540">Nuclease</keyword>
<sequence>MAVELGSFDVIIGMDWLRRCHAVIVCDEKLVQIPYGNETFNFCGNKSNNGRESRLVVISCSKAPKYMAKGCQIFLAQISTKKEEDKSEGKQLKDVPIVQDFPEVFPEYLPGLPPSRPVEFQIDLIPEATPVARAPYRLASSEMKELSEQLQELSNKGFIRLSSSPWGAQVLFVKKKDGSFRMCIDYRELNKLTVKNCCPLPRIDDLFDQLQGSNIYSKIDFRSGYHQLRVREKDIPKTAFRTRYGHYEFQVMPFGLTNAPAVFIDLMNRVCKPYLDKFVIVFIDDILIYSKDEKEHEEHLKATLELLKEEKLYAKFSKCEFWIPKVQFLGHVIDSRGIHVDPTKIESIKDWASPKTPTEIRQFLGLAGYYRRFIEGFSKIAKSMMKLTQKGIKFDWGEKEENAFQLIKQKLCSALILALPEGSKDFVVYCDASHNGLEAQIKALKPENLSEEDVGGMIRTDIPKERLEPRVDGTLFLNGKSWLPCYGDLRSLIMHESDKSKYSIHPGSEKMYQDMKKLYWWPNMKADIATYVSKCLTRAKVRAKHQRPSGLLITSVLGRGWRGTTYGLEMIQEMMKKIILIKQRIQAAQDQQKSYADRKRKLMEFEVGDRVMLKVSPWKGVVQFIKRGKLNPRYIGPFKVLAKVGNVTYRLELPQELSRVHHTFHVSNLKKCYADESLAMPLEGVHIDHTLQRGPQFTWEREDSFKQKYPHLFTNRTPSSTTRYLTVWYIAILGYIASFRGLPVEIDLIPGAAPVARAPYQLAPSEMKELSEQLQELSDKGFIRPSPSPWGTPVLFVKKKDGSFRMCIDYRELNKLTVKNCCPLLRIDDLFDQLQGSSIYSKIDLRSGYHQLRVREQDIPKTAFRTRYGHYEFQVMPFGLTNAPAVFMDLMNRVCKPYLDKSVIVFIDDILIYSKDEKEHEEHLKAILELLKEEKLYAKFSKCEFWIPKVQFLGHVIDSRGIHVDPAKIESIKYWVSPKTPTEIRQFLGLAGYYRRFIEGYSKIAKSMTKLTQKGINKDFVLYYDASHKGLGAVLMQREKVIAYASRQLKIHETNYTTHNLELGSVVFALMIWRHYMYGTKCTVFTDHKSLQHILDQKELNMRQRRWLEILNGYDHDIRYHPRKANVVADALSRKERDKPLRVRALVMTISLNLPKQILEAHIDALKPKNFREDDVGGMIRTDIPKERLEPRADGTLCLNGRSWLPCYGDLRSVIMHESHKSKYSIHPGSKKMYQDMKKLYWWPNMKADIATYVSKCLTYAKVKAEHQRPSGLLGQPAIPVWKWDNITMDFITKLPKSSQGFDTIWVIIDRLTKSAHFLPIRENDLMDKLARSRQDSDKTWDTRFDYL</sequence>
<evidence type="ECO:0000256" key="7">
    <source>
        <dbReference type="ARBA" id="ARBA00022759"/>
    </source>
</evidence>
<evidence type="ECO:0000256" key="1">
    <source>
        <dbReference type="ARBA" id="ARBA00022670"/>
    </source>
</evidence>
<dbReference type="CDD" id="cd01647">
    <property type="entry name" value="RT_LTR"/>
    <property type="match status" value="2"/>
</dbReference>
<dbReference type="GO" id="GO:0003887">
    <property type="term" value="F:DNA-directed DNA polymerase activity"/>
    <property type="evidence" value="ECO:0007669"/>
    <property type="project" value="UniProtKB-KW"/>
</dbReference>
<comment type="caution">
    <text evidence="17">The sequence shown here is derived from an EMBL/GenBank/DDBJ whole genome shotgun (WGS) entry which is preliminary data.</text>
</comment>
<evidence type="ECO:0000256" key="13">
    <source>
        <dbReference type="ARBA" id="ARBA00023125"/>
    </source>
</evidence>
<dbReference type="SUPFAM" id="SSF53098">
    <property type="entry name" value="Ribonuclease H-like"/>
    <property type="match status" value="1"/>
</dbReference>
<dbReference type="Pfam" id="PF08284">
    <property type="entry name" value="RVP_2"/>
    <property type="match status" value="1"/>
</dbReference>
<dbReference type="Pfam" id="PF24626">
    <property type="entry name" value="SH3_Tf2-1"/>
    <property type="match status" value="1"/>
</dbReference>
<evidence type="ECO:0000256" key="14">
    <source>
        <dbReference type="ARBA" id="ARBA00023172"/>
    </source>
</evidence>
<evidence type="ECO:0000256" key="9">
    <source>
        <dbReference type="ARBA" id="ARBA00022842"/>
    </source>
</evidence>
<dbReference type="GO" id="GO:0015074">
    <property type="term" value="P:DNA integration"/>
    <property type="evidence" value="ECO:0007669"/>
    <property type="project" value="UniProtKB-KW"/>
</dbReference>
<keyword evidence="15" id="KW-0511">Multifunctional enzyme</keyword>
<evidence type="ECO:0000256" key="3">
    <source>
        <dbReference type="ARBA" id="ARBA00022695"/>
    </source>
</evidence>
<dbReference type="PROSITE" id="PS50878">
    <property type="entry name" value="RT_POL"/>
    <property type="match status" value="2"/>
</dbReference>
<dbReference type="Gene3D" id="1.10.340.70">
    <property type="match status" value="2"/>
</dbReference>
<dbReference type="Pfam" id="PF17921">
    <property type="entry name" value="Integrase_H2C2"/>
    <property type="match status" value="2"/>
</dbReference>
<protein>
    <submittedName>
        <fullName evidence="17">Putative reverse transcriptase domain-containing protein</fullName>
    </submittedName>
</protein>
<evidence type="ECO:0000256" key="15">
    <source>
        <dbReference type="ARBA" id="ARBA00023268"/>
    </source>
</evidence>